<evidence type="ECO:0000313" key="3">
    <source>
        <dbReference type="Proteomes" id="UP000009183"/>
    </source>
</evidence>
<proteinExistence type="predicted"/>
<organism evidence="2 3">
    <name type="scientific">Vitis vinifera</name>
    <name type="common">Grape</name>
    <dbReference type="NCBI Taxonomy" id="29760"/>
    <lineage>
        <taxon>Eukaryota</taxon>
        <taxon>Viridiplantae</taxon>
        <taxon>Streptophyta</taxon>
        <taxon>Embryophyta</taxon>
        <taxon>Tracheophyta</taxon>
        <taxon>Spermatophyta</taxon>
        <taxon>Magnoliopsida</taxon>
        <taxon>eudicotyledons</taxon>
        <taxon>Gunneridae</taxon>
        <taxon>Pentapetalae</taxon>
        <taxon>rosids</taxon>
        <taxon>Vitales</taxon>
        <taxon>Vitaceae</taxon>
        <taxon>Viteae</taxon>
        <taxon>Vitis</taxon>
    </lineage>
</organism>
<keyword evidence="3" id="KW-1185">Reference proteome</keyword>
<dbReference type="InParanoid" id="F6H2E3"/>
<dbReference type="AlphaFoldDB" id="F6H2E3"/>
<dbReference type="Proteomes" id="UP000009183">
    <property type="component" value="Chromosome 19"/>
</dbReference>
<name>F6H2E3_VITVI</name>
<keyword evidence="1" id="KW-0732">Signal</keyword>
<accession>F6H2E3</accession>
<dbReference type="PaxDb" id="29760-VIT_19s0014g03650.t01"/>
<evidence type="ECO:0000313" key="2">
    <source>
        <dbReference type="EMBL" id="CCB46387.1"/>
    </source>
</evidence>
<feature type="chain" id="PRO_5003340574" evidence="1">
    <location>
        <begin position="24"/>
        <end position="46"/>
    </location>
</feature>
<gene>
    <name evidence="2" type="ordered locus">VIT_19s0014g03650</name>
</gene>
<dbReference type="HOGENOM" id="CLU_3192411_0_0_1"/>
<feature type="signal peptide" evidence="1">
    <location>
        <begin position="1"/>
        <end position="23"/>
    </location>
</feature>
<sequence>MFLSLSVLVFMGLLCCGVSRKESDCFTPHSRHLRVLNVETAGLTRV</sequence>
<protein>
    <submittedName>
        <fullName evidence="2">Uncharacterized protein</fullName>
    </submittedName>
</protein>
<evidence type="ECO:0000256" key="1">
    <source>
        <dbReference type="SAM" id="SignalP"/>
    </source>
</evidence>
<reference evidence="3" key="1">
    <citation type="journal article" date="2007" name="Nature">
        <title>The grapevine genome sequence suggests ancestral hexaploidization in major angiosperm phyla.</title>
        <authorList>
            <consortium name="The French-Italian Public Consortium for Grapevine Genome Characterization."/>
            <person name="Jaillon O."/>
            <person name="Aury J.-M."/>
            <person name="Noel B."/>
            <person name="Policriti A."/>
            <person name="Clepet C."/>
            <person name="Casagrande A."/>
            <person name="Choisne N."/>
            <person name="Aubourg S."/>
            <person name="Vitulo N."/>
            <person name="Jubin C."/>
            <person name="Vezzi A."/>
            <person name="Legeai F."/>
            <person name="Hugueney P."/>
            <person name="Dasilva C."/>
            <person name="Horner D."/>
            <person name="Mica E."/>
            <person name="Jublot D."/>
            <person name="Poulain J."/>
            <person name="Bruyere C."/>
            <person name="Billault A."/>
            <person name="Segurens B."/>
            <person name="Gouyvenoux M."/>
            <person name="Ugarte E."/>
            <person name="Cattonaro F."/>
            <person name="Anthouard V."/>
            <person name="Vico V."/>
            <person name="Del Fabbro C."/>
            <person name="Alaux M."/>
            <person name="Di Gaspero G."/>
            <person name="Dumas V."/>
            <person name="Felice N."/>
            <person name="Paillard S."/>
            <person name="Juman I."/>
            <person name="Moroldo M."/>
            <person name="Scalabrin S."/>
            <person name="Canaguier A."/>
            <person name="Le Clainche I."/>
            <person name="Malacrida G."/>
            <person name="Durand E."/>
            <person name="Pesole G."/>
            <person name="Laucou V."/>
            <person name="Chatelet P."/>
            <person name="Merdinoglu D."/>
            <person name="Delledonne M."/>
            <person name="Pezzotti M."/>
            <person name="Lecharny A."/>
            <person name="Scarpelli C."/>
            <person name="Artiguenave F."/>
            <person name="Pe M.E."/>
            <person name="Valle G."/>
            <person name="Morgante M."/>
            <person name="Caboche M."/>
            <person name="Adam-Blondon A.-F."/>
            <person name="Weissenbach J."/>
            <person name="Quetier F."/>
            <person name="Wincker P."/>
        </authorList>
    </citation>
    <scope>NUCLEOTIDE SEQUENCE [LARGE SCALE GENOMIC DNA]</scope>
    <source>
        <strain evidence="3">cv. Pinot noir / PN40024</strain>
    </source>
</reference>
<dbReference type="EMBL" id="FN595229">
    <property type="protein sequence ID" value="CCB46387.1"/>
    <property type="molecule type" value="Genomic_DNA"/>
</dbReference>